<evidence type="ECO:0000313" key="3">
    <source>
        <dbReference type="EMBL" id="KAD3068891.1"/>
    </source>
</evidence>
<dbReference type="OrthoDB" id="164025at2759"/>
<organism evidence="3 4">
    <name type="scientific">Mikania micrantha</name>
    <name type="common">bitter vine</name>
    <dbReference type="NCBI Taxonomy" id="192012"/>
    <lineage>
        <taxon>Eukaryota</taxon>
        <taxon>Viridiplantae</taxon>
        <taxon>Streptophyta</taxon>
        <taxon>Embryophyta</taxon>
        <taxon>Tracheophyta</taxon>
        <taxon>Spermatophyta</taxon>
        <taxon>Magnoliopsida</taxon>
        <taxon>eudicotyledons</taxon>
        <taxon>Gunneridae</taxon>
        <taxon>Pentapetalae</taxon>
        <taxon>asterids</taxon>
        <taxon>campanulids</taxon>
        <taxon>Asterales</taxon>
        <taxon>Asteraceae</taxon>
        <taxon>Asteroideae</taxon>
        <taxon>Heliantheae alliance</taxon>
        <taxon>Eupatorieae</taxon>
        <taxon>Mikania</taxon>
    </lineage>
</organism>
<dbReference type="PROSITE" id="PS51048">
    <property type="entry name" value="SGS"/>
    <property type="match status" value="1"/>
</dbReference>
<feature type="compositionally biased region" description="Polar residues" evidence="1">
    <location>
        <begin position="53"/>
        <end position="68"/>
    </location>
</feature>
<dbReference type="PANTHER" id="PTHR47686:SF1">
    <property type="entry name" value="CALCYCLIN-BINDING PROTEIN"/>
    <property type="match status" value="1"/>
</dbReference>
<keyword evidence="4" id="KW-1185">Reference proteome</keyword>
<dbReference type="InterPro" id="IPR007699">
    <property type="entry name" value="SGS_dom"/>
</dbReference>
<name>A0A5N6M573_9ASTR</name>
<dbReference type="AlphaFoldDB" id="A0A5N6M573"/>
<accession>A0A5N6M573</accession>
<comment type="caution">
    <text evidence="3">The sequence shown here is derived from an EMBL/GenBank/DDBJ whole genome shotgun (WGS) entry which is preliminary data.</text>
</comment>
<feature type="region of interest" description="Disordered" evidence="1">
    <location>
        <begin position="47"/>
        <end position="82"/>
    </location>
</feature>
<protein>
    <recommendedName>
        <fullName evidence="2">SGS domain-containing protein</fullName>
    </recommendedName>
</protein>
<evidence type="ECO:0000256" key="1">
    <source>
        <dbReference type="SAM" id="MobiDB-lite"/>
    </source>
</evidence>
<feature type="domain" description="SGS" evidence="2">
    <location>
        <begin position="96"/>
        <end position="170"/>
    </location>
</feature>
<sequence length="170" mass="18714">MGHIETQAHEILREFPIILEAAACRALDPLEANNAASVVPTPTPTPVGIKILTKSSTGESPSDRQMSTGDDEDGGGHAGNINKVQIEFNPMSVDVKFHDVSASKGNWVDLHFKEDKIKSNLDKERDPMAGIMDLMTNMYQEGDDEMKKTIAKAWTDARSGKLTDPMKNYR</sequence>
<evidence type="ECO:0000313" key="4">
    <source>
        <dbReference type="Proteomes" id="UP000326396"/>
    </source>
</evidence>
<dbReference type="EMBL" id="SZYD01000017">
    <property type="protein sequence ID" value="KAD3068891.1"/>
    <property type="molecule type" value="Genomic_DNA"/>
</dbReference>
<proteinExistence type="predicted"/>
<dbReference type="PANTHER" id="PTHR47686">
    <property type="entry name" value="SGS DOMAIN-CONTAINING PROTEIN"/>
    <property type="match status" value="1"/>
</dbReference>
<gene>
    <name evidence="3" type="ORF">E3N88_36771</name>
</gene>
<evidence type="ECO:0000259" key="2">
    <source>
        <dbReference type="PROSITE" id="PS51048"/>
    </source>
</evidence>
<dbReference type="Proteomes" id="UP000326396">
    <property type="component" value="Linkage Group LG7"/>
</dbReference>
<reference evidence="3 4" key="1">
    <citation type="submission" date="2019-05" db="EMBL/GenBank/DDBJ databases">
        <title>Mikania micrantha, genome provides insights into the molecular mechanism of rapid growth.</title>
        <authorList>
            <person name="Liu B."/>
        </authorList>
    </citation>
    <scope>NUCLEOTIDE SEQUENCE [LARGE SCALE GENOMIC DNA]</scope>
    <source>
        <strain evidence="3">NLD-2019</strain>
        <tissue evidence="3">Leaf</tissue>
    </source>
</reference>